<protein>
    <recommendedName>
        <fullName evidence="4">Glycerophosphoryl diester phosphodiesterase membrane domain-containing protein</fullName>
    </recommendedName>
</protein>
<organism evidence="2 3">
    <name type="scientific">Candidatus Falkowbacteria bacterium CG10_big_fil_rev_8_21_14_0_10_37_18</name>
    <dbReference type="NCBI Taxonomy" id="1974562"/>
    <lineage>
        <taxon>Bacteria</taxon>
        <taxon>Candidatus Falkowiibacteriota</taxon>
    </lineage>
</organism>
<keyword evidence="1" id="KW-0812">Transmembrane</keyword>
<dbReference type="EMBL" id="PFAL01000029">
    <property type="protein sequence ID" value="PIR95299.1"/>
    <property type="molecule type" value="Genomic_DNA"/>
</dbReference>
<gene>
    <name evidence="2" type="ORF">COT93_03050</name>
</gene>
<evidence type="ECO:0000313" key="3">
    <source>
        <dbReference type="Proteomes" id="UP000229972"/>
    </source>
</evidence>
<feature type="transmembrane region" description="Helical" evidence="1">
    <location>
        <begin position="152"/>
        <end position="174"/>
    </location>
</feature>
<feature type="transmembrane region" description="Helical" evidence="1">
    <location>
        <begin position="86"/>
        <end position="108"/>
    </location>
</feature>
<accession>A0A2H0VAA2</accession>
<evidence type="ECO:0008006" key="4">
    <source>
        <dbReference type="Google" id="ProtNLM"/>
    </source>
</evidence>
<dbReference type="AlphaFoldDB" id="A0A2H0VAA2"/>
<reference evidence="3" key="1">
    <citation type="submission" date="2017-09" db="EMBL/GenBank/DDBJ databases">
        <title>Depth-based differentiation of microbial function through sediment-hosted aquifers and enrichment of novel symbionts in the deep terrestrial subsurface.</title>
        <authorList>
            <person name="Probst A.J."/>
            <person name="Ladd B."/>
            <person name="Jarett J.K."/>
            <person name="Geller-Mcgrath D.E."/>
            <person name="Sieber C.M.K."/>
            <person name="Emerson J.B."/>
            <person name="Anantharaman K."/>
            <person name="Thomas B.C."/>
            <person name="Malmstrom R."/>
            <person name="Stieglmeier M."/>
            <person name="Klingl A."/>
            <person name="Woyke T."/>
            <person name="Ryan C.M."/>
            <person name="Banfield J.F."/>
        </authorList>
    </citation>
    <scope>NUCLEOTIDE SEQUENCE [LARGE SCALE GENOMIC DNA]</scope>
</reference>
<feature type="transmembrane region" description="Helical" evidence="1">
    <location>
        <begin position="272"/>
        <end position="297"/>
    </location>
</feature>
<comment type="caution">
    <text evidence="2">The sequence shown here is derived from an EMBL/GenBank/DDBJ whole genome shotgun (WGS) entry which is preliminary data.</text>
</comment>
<feature type="transmembrane region" description="Helical" evidence="1">
    <location>
        <begin position="237"/>
        <end position="265"/>
    </location>
</feature>
<sequence length="326" mass="37233">MFSYRSLFRQAWDISWRHKYLWFFGIFASLAAGSGSWEYQIVSRNLNQGIVDGSYIRLYDILALGETVRSFFTGFIHIFSYDIWTVLSLLAVTIISAVFLIFFIWLAITSQAALVSDSKKLLETKKKEPVLSIRNGLTEGHRYFWPLLGLNFLIRVVVAGVMFLVSLPLLFMVIKDTSLLATIYTIIFIIFVPLAMGLSLMIKYSIAYEVLDKHSLVSSLEHGWHLFKKHWLISVEAAIILFLINFVASMVLVTLLAIFLLPLLLLGLIFQLIWLVALMMFLTIAIIVFFGALMTSFQTAAWTNLFLSLKNGRGLAKLERIFSRRS</sequence>
<feature type="transmembrane region" description="Helical" evidence="1">
    <location>
        <begin position="181"/>
        <end position="202"/>
    </location>
</feature>
<keyword evidence="1" id="KW-0472">Membrane</keyword>
<dbReference type="Proteomes" id="UP000229972">
    <property type="component" value="Unassembled WGS sequence"/>
</dbReference>
<evidence type="ECO:0000313" key="2">
    <source>
        <dbReference type="EMBL" id="PIR95299.1"/>
    </source>
</evidence>
<proteinExistence type="predicted"/>
<name>A0A2H0VAA2_9BACT</name>
<keyword evidence="1" id="KW-1133">Transmembrane helix</keyword>
<feature type="transmembrane region" description="Helical" evidence="1">
    <location>
        <begin position="20"/>
        <end position="37"/>
    </location>
</feature>
<evidence type="ECO:0000256" key="1">
    <source>
        <dbReference type="SAM" id="Phobius"/>
    </source>
</evidence>